<dbReference type="Pfam" id="PF09313">
    <property type="entry name" value="TehB-like"/>
    <property type="match status" value="1"/>
</dbReference>
<dbReference type="Gene3D" id="2.60.120.10">
    <property type="entry name" value="Jelly Rolls"/>
    <property type="match status" value="1"/>
</dbReference>
<gene>
    <name evidence="2" type="ORF">EV668_3469</name>
</gene>
<reference evidence="2 3" key="1">
    <citation type="submission" date="2019-03" db="EMBL/GenBank/DDBJ databases">
        <title>Genomic Encyclopedia of Type Strains, Phase IV (KMG-IV): sequencing the most valuable type-strain genomes for metagenomic binning, comparative biology and taxonomic classification.</title>
        <authorList>
            <person name="Goeker M."/>
        </authorList>
    </citation>
    <scope>NUCLEOTIDE SEQUENCE [LARGE SCALE GENOMIC DNA]</scope>
    <source>
        <strain evidence="2 3">DSM 25903</strain>
    </source>
</reference>
<dbReference type="SUPFAM" id="SSF51197">
    <property type="entry name" value="Clavaminate synthase-like"/>
    <property type="match status" value="1"/>
</dbReference>
<evidence type="ECO:0000313" key="3">
    <source>
        <dbReference type="Proteomes" id="UP000295122"/>
    </source>
</evidence>
<dbReference type="EMBL" id="SNZR01000014">
    <property type="protein sequence ID" value="TDR88984.1"/>
    <property type="molecule type" value="Genomic_DNA"/>
</dbReference>
<feature type="domain" description="TehB/YeaR-like" evidence="1">
    <location>
        <begin position="19"/>
        <end position="91"/>
    </location>
</feature>
<protein>
    <submittedName>
        <fullName evidence="2">Tellurite resistance-related uncharacterized protein</fullName>
    </submittedName>
</protein>
<name>A0A4R7BTA6_9HYPH</name>
<accession>A0A4R7BTA6</accession>
<dbReference type="Proteomes" id="UP000295122">
    <property type="component" value="Unassembled WGS sequence"/>
</dbReference>
<keyword evidence="3" id="KW-1185">Reference proteome</keyword>
<comment type="caution">
    <text evidence="2">The sequence shown here is derived from an EMBL/GenBank/DDBJ whole genome shotgun (WGS) entry which is preliminary data.</text>
</comment>
<dbReference type="InterPro" id="IPR014710">
    <property type="entry name" value="RmlC-like_jellyroll"/>
</dbReference>
<evidence type="ECO:0000259" key="1">
    <source>
        <dbReference type="Pfam" id="PF09313"/>
    </source>
</evidence>
<dbReference type="InterPro" id="IPR015392">
    <property type="entry name" value="TehB/YeaR-like_dom"/>
</dbReference>
<organism evidence="2 3">
    <name type="scientific">Enterovirga rhinocerotis</name>
    <dbReference type="NCBI Taxonomy" id="1339210"/>
    <lineage>
        <taxon>Bacteria</taxon>
        <taxon>Pseudomonadati</taxon>
        <taxon>Pseudomonadota</taxon>
        <taxon>Alphaproteobacteria</taxon>
        <taxon>Hyphomicrobiales</taxon>
        <taxon>Methylobacteriaceae</taxon>
        <taxon>Enterovirga</taxon>
    </lineage>
</organism>
<dbReference type="RefSeq" id="WP_166652526.1">
    <property type="nucleotide sequence ID" value="NZ_SNZR01000014.1"/>
</dbReference>
<sequence>MTAPPPDDERWPAGLKAYKRTPDFTEATIPAGLRREHSTKPGVWAKLHVTDGAIDFHDSSSGDVRRLSAGSHPVIFPERVHHLAVIGPVSLFVEFYSEET</sequence>
<dbReference type="AlphaFoldDB" id="A0A4R7BTA6"/>
<evidence type="ECO:0000313" key="2">
    <source>
        <dbReference type="EMBL" id="TDR88984.1"/>
    </source>
</evidence>
<proteinExistence type="predicted"/>